<feature type="region of interest" description="Disordered" evidence="1">
    <location>
        <begin position="56"/>
        <end position="77"/>
    </location>
</feature>
<evidence type="ECO:0000313" key="4">
    <source>
        <dbReference type="Proteomes" id="UP001165565"/>
    </source>
</evidence>
<organism evidence="3 4">
    <name type="scientific">Sphingomonas lycopersici</name>
    <dbReference type="NCBI Taxonomy" id="2951807"/>
    <lineage>
        <taxon>Bacteria</taxon>
        <taxon>Pseudomonadati</taxon>
        <taxon>Pseudomonadota</taxon>
        <taxon>Alphaproteobacteria</taxon>
        <taxon>Sphingomonadales</taxon>
        <taxon>Sphingomonadaceae</taxon>
        <taxon>Sphingomonas</taxon>
    </lineage>
</organism>
<feature type="chain" id="PRO_5041319067" description="Pentapeptide MXKDX repeat protein" evidence="2">
    <location>
        <begin position="19"/>
        <end position="77"/>
    </location>
</feature>
<dbReference type="AlphaFoldDB" id="A0AA41ZC19"/>
<sequence>MKLLVSAIALAIASPALAHQNAPANPHAGHAAPAKMETCTAEHAKMGHCKMAAAADKKADGMKMSKDKKMDAAKAPK</sequence>
<evidence type="ECO:0000256" key="2">
    <source>
        <dbReference type="SAM" id="SignalP"/>
    </source>
</evidence>
<dbReference type="EMBL" id="JANFAV010000030">
    <property type="protein sequence ID" value="MCW6537712.1"/>
    <property type="molecule type" value="Genomic_DNA"/>
</dbReference>
<protein>
    <recommendedName>
        <fullName evidence="5">Pentapeptide MXKDX repeat protein</fullName>
    </recommendedName>
</protein>
<feature type="signal peptide" evidence="2">
    <location>
        <begin position="1"/>
        <end position="18"/>
    </location>
</feature>
<evidence type="ECO:0008006" key="5">
    <source>
        <dbReference type="Google" id="ProtNLM"/>
    </source>
</evidence>
<proteinExistence type="predicted"/>
<evidence type="ECO:0000256" key="1">
    <source>
        <dbReference type="SAM" id="MobiDB-lite"/>
    </source>
</evidence>
<keyword evidence="2" id="KW-0732">Signal</keyword>
<dbReference type="RefSeq" id="WP_265271895.1">
    <property type="nucleotide sequence ID" value="NZ_JANFAU010000002.1"/>
</dbReference>
<keyword evidence="4" id="KW-1185">Reference proteome</keyword>
<dbReference type="Proteomes" id="UP001165565">
    <property type="component" value="Unassembled WGS sequence"/>
</dbReference>
<gene>
    <name evidence="3" type="ORF">NEE01_23300</name>
</gene>
<evidence type="ECO:0000313" key="3">
    <source>
        <dbReference type="EMBL" id="MCW6537712.1"/>
    </source>
</evidence>
<reference evidence="3" key="1">
    <citation type="submission" date="2022-06" db="EMBL/GenBank/DDBJ databases">
        <title>Sphingomonas sp. nov. isolated from rhizosphere soil of tomato.</title>
        <authorList>
            <person name="Dong H."/>
            <person name="Gao R."/>
        </authorList>
    </citation>
    <scope>NUCLEOTIDE SEQUENCE</scope>
    <source>
        <strain evidence="3">MMSM24</strain>
    </source>
</reference>
<accession>A0AA41ZC19</accession>
<comment type="caution">
    <text evidence="3">The sequence shown here is derived from an EMBL/GenBank/DDBJ whole genome shotgun (WGS) entry which is preliminary data.</text>
</comment>
<name>A0AA41ZC19_9SPHN</name>